<dbReference type="Proteomes" id="UP001320899">
    <property type="component" value="Unassembled WGS sequence"/>
</dbReference>
<dbReference type="EMBL" id="JAOWLB010000034">
    <property type="protein sequence ID" value="MCV2891273.1"/>
    <property type="molecule type" value="Genomic_DNA"/>
</dbReference>
<accession>A0ABT3ARI9</accession>
<evidence type="ECO:0000313" key="1">
    <source>
        <dbReference type="EMBL" id="MCV2891273.1"/>
    </source>
</evidence>
<keyword evidence="2" id="KW-1185">Reference proteome</keyword>
<gene>
    <name evidence="1" type="ORF">OE747_23385</name>
</gene>
<reference evidence="1 2" key="1">
    <citation type="submission" date="2022-10" db="EMBL/GenBank/DDBJ databases">
        <title>Ruegeria sp. nov., isolated from ocean surface sediments.</title>
        <authorList>
            <person name="He W."/>
            <person name="Xue H.-P."/>
            <person name="Zhang D.-F."/>
        </authorList>
    </citation>
    <scope>NUCLEOTIDE SEQUENCE [LARGE SCALE GENOMIC DNA]</scope>
    <source>
        <strain evidence="1 2">XHP0148</strain>
    </source>
</reference>
<name>A0ABT3ARI9_9RHOB</name>
<proteinExistence type="predicted"/>
<sequence length="122" mass="14447">MGLDQYAYTRLPHQSLSEVQPKFVWRKHAKLQEFMERLYEARTGEPAGTLNCGELELQAEDIATLQAMVERSELPESPAGFFYGHQYQDESATEYRERDLEFCQWARAVLQTRQKVFYSCWW</sequence>
<dbReference type="RefSeq" id="WP_263830875.1">
    <property type="nucleotide sequence ID" value="NZ_JAOWLB010000034.1"/>
</dbReference>
<comment type="caution">
    <text evidence="1">The sequence shown here is derived from an EMBL/GenBank/DDBJ whole genome shotgun (WGS) entry which is preliminary data.</text>
</comment>
<evidence type="ECO:0000313" key="2">
    <source>
        <dbReference type="Proteomes" id="UP001320899"/>
    </source>
</evidence>
<protein>
    <recommendedName>
        <fullName evidence="3">Phosphoglycerate kinase</fullName>
    </recommendedName>
</protein>
<organism evidence="1 2">
    <name type="scientific">Ruegeria aquimaris</name>
    <dbReference type="NCBI Taxonomy" id="2984333"/>
    <lineage>
        <taxon>Bacteria</taxon>
        <taxon>Pseudomonadati</taxon>
        <taxon>Pseudomonadota</taxon>
        <taxon>Alphaproteobacteria</taxon>
        <taxon>Rhodobacterales</taxon>
        <taxon>Roseobacteraceae</taxon>
        <taxon>Ruegeria</taxon>
    </lineage>
</organism>
<evidence type="ECO:0008006" key="3">
    <source>
        <dbReference type="Google" id="ProtNLM"/>
    </source>
</evidence>